<dbReference type="Proteomes" id="UP000005950">
    <property type="component" value="Unassembled WGS sequence"/>
</dbReference>
<dbReference type="AlphaFoldDB" id="B9Y6K7"/>
<reference evidence="13 14" key="2">
    <citation type="submission" date="2009-02" db="EMBL/GenBank/DDBJ databases">
        <title>Draft genome sequence of Holdemania filiformis DSM 12042.</title>
        <authorList>
            <person name="Sudarsanam P."/>
            <person name="Ley R."/>
            <person name="Guruge J."/>
            <person name="Turnbaugh P.J."/>
            <person name="Mahowald M."/>
            <person name="Liep D."/>
            <person name="Gordon J."/>
        </authorList>
    </citation>
    <scope>NUCLEOTIDE SEQUENCE [LARGE SCALE GENOMIC DNA]</scope>
    <source>
        <strain evidence="13 14">DSM 12042</strain>
    </source>
</reference>
<dbReference type="GO" id="GO:0004107">
    <property type="term" value="F:chorismate synthase activity"/>
    <property type="evidence" value="ECO:0007669"/>
    <property type="project" value="UniProtKB-UniRule"/>
</dbReference>
<dbReference type="PANTHER" id="PTHR21085">
    <property type="entry name" value="CHORISMATE SYNTHASE"/>
    <property type="match status" value="1"/>
</dbReference>
<dbReference type="NCBIfam" id="TIGR00033">
    <property type="entry name" value="aroC"/>
    <property type="match status" value="1"/>
</dbReference>
<organism evidence="13 14">
    <name type="scientific">Holdemania filiformis DSM 12042</name>
    <dbReference type="NCBI Taxonomy" id="545696"/>
    <lineage>
        <taxon>Bacteria</taxon>
        <taxon>Bacillati</taxon>
        <taxon>Bacillota</taxon>
        <taxon>Erysipelotrichia</taxon>
        <taxon>Erysipelotrichales</taxon>
        <taxon>Erysipelotrichaceae</taxon>
        <taxon>Holdemania</taxon>
    </lineage>
</organism>
<comment type="subunit">
    <text evidence="11">Homotetramer.</text>
</comment>
<dbReference type="InterPro" id="IPR000453">
    <property type="entry name" value="Chorismate_synth"/>
</dbReference>
<evidence type="ECO:0000256" key="11">
    <source>
        <dbReference type="HAMAP-Rule" id="MF_00300"/>
    </source>
</evidence>
<keyword evidence="8 11" id="KW-0521">NADP</keyword>
<dbReference type="eggNOG" id="COG0082">
    <property type="taxonomic scope" value="Bacteria"/>
</dbReference>
<comment type="cofactor">
    <cofactor evidence="11">
        <name>FMNH2</name>
        <dbReference type="ChEBI" id="CHEBI:57618"/>
    </cofactor>
    <text evidence="11">Reduced FMN (FMNH(2)).</text>
</comment>
<feature type="region of interest" description="Disordered" evidence="12">
    <location>
        <begin position="1"/>
        <end position="22"/>
    </location>
</feature>
<feature type="binding site" evidence="11">
    <location>
        <position position="70"/>
    </location>
    <ligand>
        <name>NADP(+)</name>
        <dbReference type="ChEBI" id="CHEBI:58349"/>
    </ligand>
</feature>
<evidence type="ECO:0000256" key="2">
    <source>
        <dbReference type="ARBA" id="ARBA00008014"/>
    </source>
</evidence>
<dbReference type="GO" id="GO:0010181">
    <property type="term" value="F:FMN binding"/>
    <property type="evidence" value="ECO:0007669"/>
    <property type="project" value="TreeGrafter"/>
</dbReference>
<evidence type="ECO:0000256" key="8">
    <source>
        <dbReference type="ARBA" id="ARBA00022857"/>
    </source>
</evidence>
<feature type="binding site" evidence="11">
    <location>
        <begin position="147"/>
        <end position="149"/>
    </location>
    <ligand>
        <name>FMN</name>
        <dbReference type="ChEBI" id="CHEBI:58210"/>
    </ligand>
</feature>
<comment type="pathway">
    <text evidence="1 11">Metabolic intermediate biosynthesis; chorismate biosynthesis; chorismate from D-erythrose 4-phosphate and phosphoenolpyruvate: step 7/7.</text>
</comment>
<dbReference type="Pfam" id="PF01264">
    <property type="entry name" value="Chorismate_synt"/>
    <property type="match status" value="1"/>
</dbReference>
<dbReference type="GO" id="GO:0008652">
    <property type="term" value="P:amino acid biosynthetic process"/>
    <property type="evidence" value="ECO:0007669"/>
    <property type="project" value="UniProtKB-KW"/>
</dbReference>
<dbReference type="InterPro" id="IPR035904">
    <property type="entry name" value="Chorismate_synth_AroC_sf"/>
</dbReference>
<evidence type="ECO:0000256" key="4">
    <source>
        <dbReference type="ARBA" id="ARBA00022605"/>
    </source>
</evidence>
<feature type="binding site" evidence="11">
    <location>
        <begin position="327"/>
        <end position="331"/>
    </location>
    <ligand>
        <name>FMN</name>
        <dbReference type="ChEBI" id="CHEBI:58210"/>
    </ligand>
</feature>
<comment type="caution">
    <text evidence="13">The sequence shown here is derived from an EMBL/GenBank/DDBJ whole genome shotgun (WGS) entry which is preliminary data.</text>
</comment>
<name>B9Y6K7_9FIRM</name>
<dbReference type="PROSITE" id="PS00788">
    <property type="entry name" value="CHORISMATE_SYNTHASE_2"/>
    <property type="match status" value="1"/>
</dbReference>
<proteinExistence type="inferred from homology"/>
<dbReference type="NCBIfam" id="NF003793">
    <property type="entry name" value="PRK05382.1"/>
    <property type="match status" value="1"/>
</dbReference>
<feature type="binding site" evidence="11">
    <location>
        <position position="75"/>
    </location>
    <ligand>
        <name>NADP(+)</name>
        <dbReference type="ChEBI" id="CHEBI:58349"/>
    </ligand>
</feature>
<dbReference type="GO" id="GO:0009073">
    <property type="term" value="P:aromatic amino acid family biosynthetic process"/>
    <property type="evidence" value="ECO:0007669"/>
    <property type="project" value="UniProtKB-KW"/>
</dbReference>
<comment type="caution">
    <text evidence="11">Lacks conserved residue(s) required for the propagation of feature annotation.</text>
</comment>
<dbReference type="EMBL" id="ACCF01000082">
    <property type="protein sequence ID" value="EEF68430.1"/>
    <property type="molecule type" value="Genomic_DNA"/>
</dbReference>
<sequence length="397" mass="43367">MFCVQGRTRKNDKKARKKQGDQTMKSAIGQCIELSLFGESHGEAIGVVIQGLPSGIRIDEAWMGKQMEKRKPKGKISTQRQEADVPEIVSGVFEGRTTGTPLCILIRNENMRSKDYSKTRYIPRPSHADYTAEIKYLGYQDYRGGGHFSGRITAPLVAAGAIFLQMLKAKGIEIGTHVAQMQELMDAPFADEEAELRAQLLSLEDQYLACLSDSTRTAIQQRIEQAQAQGDSMGGILESAVVGMPAGVGEPFFDSVESRLAHLLFSIGAVKGVEFGDGFDFAAKRGSEANDGITIDNGHIRTLTNHNGGINGGITNGMPLRIRTVVKPTPSIYKPQPSVNLKTGEPTTLQIEGRHDPAILHRARVVVDSLIAFGLADLLTERFGILWWEGERPCGED</sequence>
<dbReference type="SUPFAM" id="SSF103263">
    <property type="entry name" value="Chorismate synthase, AroC"/>
    <property type="match status" value="1"/>
</dbReference>
<feature type="compositionally biased region" description="Basic residues" evidence="12">
    <location>
        <begin position="7"/>
        <end position="17"/>
    </location>
</feature>
<reference evidence="13 14" key="1">
    <citation type="submission" date="2008-12" db="EMBL/GenBank/DDBJ databases">
        <authorList>
            <person name="Fulton L."/>
            <person name="Clifton S."/>
            <person name="Fulton B."/>
            <person name="Xu J."/>
            <person name="Minx P."/>
            <person name="Pepin K.H."/>
            <person name="Johnson M."/>
            <person name="Bhonagiri V."/>
            <person name="Nash W.E."/>
            <person name="Mardis E.R."/>
            <person name="Wilson R.K."/>
        </authorList>
    </citation>
    <scope>NUCLEOTIDE SEQUENCE [LARGE SCALE GENOMIC DNA]</scope>
    <source>
        <strain evidence="13 14">DSM 12042</strain>
    </source>
</reference>
<evidence type="ECO:0000256" key="7">
    <source>
        <dbReference type="ARBA" id="ARBA00022827"/>
    </source>
</evidence>
<dbReference type="HOGENOM" id="CLU_034547_0_0_9"/>
<dbReference type="CDD" id="cd07304">
    <property type="entry name" value="Chorismate_synthase"/>
    <property type="match status" value="1"/>
</dbReference>
<protein>
    <recommendedName>
        <fullName evidence="3 11">Chorismate synthase</fullName>
        <shortName evidence="11">CS</shortName>
        <ecNumber evidence="3 11">4.2.3.5</ecNumber>
    </recommendedName>
    <alternativeName>
        <fullName evidence="11">5-enolpyruvylshikimate-3-phosphate phospholyase</fullName>
    </alternativeName>
</protein>
<keyword evidence="5 11" id="KW-0285">Flavoprotein</keyword>
<evidence type="ECO:0000313" key="13">
    <source>
        <dbReference type="EMBL" id="EEF68430.1"/>
    </source>
</evidence>
<evidence type="ECO:0000256" key="3">
    <source>
        <dbReference type="ARBA" id="ARBA00013036"/>
    </source>
</evidence>
<evidence type="ECO:0000256" key="5">
    <source>
        <dbReference type="ARBA" id="ARBA00022630"/>
    </source>
</evidence>
<keyword evidence="6 11" id="KW-0288">FMN</keyword>
<feature type="binding site" evidence="11">
    <location>
        <position position="312"/>
    </location>
    <ligand>
        <name>FMN</name>
        <dbReference type="ChEBI" id="CHEBI:58210"/>
    </ligand>
</feature>
<dbReference type="UniPathway" id="UPA00053">
    <property type="reaction ID" value="UER00090"/>
</dbReference>
<dbReference type="Gene3D" id="3.60.150.10">
    <property type="entry name" value="Chorismate synthase AroC"/>
    <property type="match status" value="1"/>
</dbReference>
<dbReference type="GO" id="GO:0005829">
    <property type="term" value="C:cytosol"/>
    <property type="evidence" value="ECO:0007669"/>
    <property type="project" value="TreeGrafter"/>
</dbReference>
<keyword evidence="9 11" id="KW-0057">Aromatic amino acid biosynthesis</keyword>
<dbReference type="HAMAP" id="MF_00300">
    <property type="entry name" value="Chorismate_synth"/>
    <property type="match status" value="1"/>
</dbReference>
<evidence type="ECO:0000256" key="10">
    <source>
        <dbReference type="ARBA" id="ARBA00023239"/>
    </source>
</evidence>
<evidence type="ECO:0000256" key="6">
    <source>
        <dbReference type="ARBA" id="ARBA00022643"/>
    </source>
</evidence>
<dbReference type="STRING" id="545696.HOLDEFILI_01448"/>
<keyword evidence="10 11" id="KW-0456">Lyase</keyword>
<accession>B9Y6K7</accession>
<feature type="binding site" evidence="11">
    <location>
        <position position="354"/>
    </location>
    <ligand>
        <name>FMN</name>
        <dbReference type="ChEBI" id="CHEBI:58210"/>
    </ligand>
</feature>
<dbReference type="GO" id="GO:0009423">
    <property type="term" value="P:chorismate biosynthetic process"/>
    <property type="evidence" value="ECO:0007669"/>
    <property type="project" value="UniProtKB-UniRule"/>
</dbReference>
<dbReference type="InterPro" id="IPR020541">
    <property type="entry name" value="Chorismate_synthase_CS"/>
</dbReference>
<dbReference type="EC" id="4.2.3.5" evidence="3 11"/>
<dbReference type="PIRSF" id="PIRSF001456">
    <property type="entry name" value="Chorismate_synth"/>
    <property type="match status" value="1"/>
</dbReference>
<gene>
    <name evidence="11 13" type="primary">aroC</name>
    <name evidence="13" type="ORF">HOLDEFILI_01448</name>
</gene>
<evidence type="ECO:0000256" key="12">
    <source>
        <dbReference type="SAM" id="MobiDB-lite"/>
    </source>
</evidence>
<evidence type="ECO:0000256" key="9">
    <source>
        <dbReference type="ARBA" id="ARBA00023141"/>
    </source>
</evidence>
<comment type="catalytic activity">
    <reaction evidence="11">
        <text>5-O-(1-carboxyvinyl)-3-phosphoshikimate = chorismate + phosphate</text>
        <dbReference type="Rhea" id="RHEA:21020"/>
        <dbReference type="ChEBI" id="CHEBI:29748"/>
        <dbReference type="ChEBI" id="CHEBI:43474"/>
        <dbReference type="ChEBI" id="CHEBI:57701"/>
        <dbReference type="EC" id="4.2.3.5"/>
    </reaction>
</comment>
<keyword evidence="7 11" id="KW-0274">FAD</keyword>
<dbReference type="PANTHER" id="PTHR21085:SF0">
    <property type="entry name" value="CHORISMATE SYNTHASE"/>
    <property type="match status" value="1"/>
</dbReference>
<evidence type="ECO:0000313" key="14">
    <source>
        <dbReference type="Proteomes" id="UP000005950"/>
    </source>
</evidence>
<keyword evidence="4 11" id="KW-0028">Amino-acid biosynthesis</keyword>
<evidence type="ECO:0000256" key="1">
    <source>
        <dbReference type="ARBA" id="ARBA00005044"/>
    </source>
</evidence>
<comment type="function">
    <text evidence="11">Catalyzes the anti-1,4-elimination of the C-3 phosphate and the C-6 proR hydrogen from 5-enolpyruvylshikimate-3-phosphate (EPSP) to yield chorismate, which is the branch point compound that serves as the starting substrate for the three terminal pathways of aromatic amino acid biosynthesis. This reaction introduces a second double bond into the aromatic ring system.</text>
</comment>
<comment type="similarity">
    <text evidence="2 11">Belongs to the chorismate synthase family.</text>
</comment>